<sequence>MYARLEEEHGLARRANKIYERATEAVLAEERYEMFNIFIQRVADLHGLTHTRFAYQMAIEKLPEQHARQMCVRFADLERKLGEIDRARAIYAYCSQMCDPRTETTFWNTWKEFEIAHGNEDTLREMLRIKRSVQATYNTKVSLLTGQVVQTPQENAVSSEMDKLNEAASADANVTSVTKTPLIAFHSAGIQQSVDSKIPSEAYATKNQEEIDIDDDDDDEDEDEEEPPSTTIGASGKRKLAELDQGGPSEKKILGLEKQPIPAEVFGGLRRDDDN</sequence>
<proteinExistence type="predicted"/>
<feature type="region of interest" description="Disordered" evidence="2">
    <location>
        <begin position="202"/>
        <end position="259"/>
    </location>
</feature>
<evidence type="ECO:0000313" key="4">
    <source>
        <dbReference type="EMBL" id="KAL3319258.1"/>
    </source>
</evidence>
<accession>A0ABD2QIL7</accession>
<dbReference type="FunFam" id="1.25.40.10:FF:001071">
    <property type="entry name" value="pre-mRNA-splicing factor SYF1-like"/>
    <property type="match status" value="1"/>
</dbReference>
<keyword evidence="1" id="KW-0677">Repeat</keyword>
<protein>
    <recommendedName>
        <fullName evidence="3">Pre-mRNA-splicing factor Syf1/CRNKL1-like C-terminal HAT-repeats domain-containing protein</fullName>
    </recommendedName>
</protein>
<feature type="compositionally biased region" description="Acidic residues" evidence="2">
    <location>
        <begin position="210"/>
        <end position="227"/>
    </location>
</feature>
<dbReference type="PANTHER" id="PTHR11246">
    <property type="entry name" value="PRE-MRNA SPLICING FACTOR"/>
    <property type="match status" value="1"/>
</dbReference>
<dbReference type="Proteomes" id="UP001626550">
    <property type="component" value="Unassembled WGS sequence"/>
</dbReference>
<keyword evidence="5" id="KW-1185">Reference proteome</keyword>
<dbReference type="InterPro" id="IPR055430">
    <property type="entry name" value="HAT_Syf1_CNRKL1_C"/>
</dbReference>
<reference evidence="4 5" key="1">
    <citation type="submission" date="2024-11" db="EMBL/GenBank/DDBJ databases">
        <title>Adaptive evolution of stress response genes in parasites aligns with host niche diversity.</title>
        <authorList>
            <person name="Hahn C."/>
            <person name="Resl P."/>
        </authorList>
    </citation>
    <scope>NUCLEOTIDE SEQUENCE [LARGE SCALE GENOMIC DNA]</scope>
    <source>
        <strain evidence="4">EGGRZ-B1_66</strain>
        <tissue evidence="4">Body</tissue>
    </source>
</reference>
<dbReference type="Pfam" id="PF23231">
    <property type="entry name" value="HAT_Syf1_CNRKL1_C"/>
    <property type="match status" value="1"/>
</dbReference>
<dbReference type="EMBL" id="JBJKFK010000153">
    <property type="protein sequence ID" value="KAL3319258.1"/>
    <property type="molecule type" value="Genomic_DNA"/>
</dbReference>
<dbReference type="Gene3D" id="1.25.40.10">
    <property type="entry name" value="Tetratricopeptide repeat domain"/>
    <property type="match status" value="1"/>
</dbReference>
<dbReference type="InterPro" id="IPR011990">
    <property type="entry name" value="TPR-like_helical_dom_sf"/>
</dbReference>
<evidence type="ECO:0000256" key="2">
    <source>
        <dbReference type="SAM" id="MobiDB-lite"/>
    </source>
</evidence>
<evidence type="ECO:0000259" key="3">
    <source>
        <dbReference type="Pfam" id="PF23231"/>
    </source>
</evidence>
<feature type="domain" description="Pre-mRNA-splicing factor Syf1/CRNKL1-like C-terminal HAT-repeats" evidence="3">
    <location>
        <begin position="1"/>
        <end position="169"/>
    </location>
</feature>
<evidence type="ECO:0000313" key="5">
    <source>
        <dbReference type="Proteomes" id="UP001626550"/>
    </source>
</evidence>
<dbReference type="InterPro" id="IPR045075">
    <property type="entry name" value="Syf1-like"/>
</dbReference>
<evidence type="ECO:0000256" key="1">
    <source>
        <dbReference type="ARBA" id="ARBA00022737"/>
    </source>
</evidence>
<name>A0ABD2QIL7_9PLAT</name>
<comment type="caution">
    <text evidence="4">The sequence shown here is derived from an EMBL/GenBank/DDBJ whole genome shotgun (WGS) entry which is preliminary data.</text>
</comment>
<gene>
    <name evidence="4" type="ORF">Ciccas_002082</name>
</gene>
<dbReference type="SUPFAM" id="SSF48452">
    <property type="entry name" value="TPR-like"/>
    <property type="match status" value="1"/>
</dbReference>
<dbReference type="PANTHER" id="PTHR11246:SF5">
    <property type="entry name" value="PRE-MRNA-SPLICING FACTOR SYF1"/>
    <property type="match status" value="1"/>
</dbReference>
<dbReference type="AlphaFoldDB" id="A0ABD2QIL7"/>
<organism evidence="4 5">
    <name type="scientific">Cichlidogyrus casuarinus</name>
    <dbReference type="NCBI Taxonomy" id="1844966"/>
    <lineage>
        <taxon>Eukaryota</taxon>
        <taxon>Metazoa</taxon>
        <taxon>Spiralia</taxon>
        <taxon>Lophotrochozoa</taxon>
        <taxon>Platyhelminthes</taxon>
        <taxon>Monogenea</taxon>
        <taxon>Monopisthocotylea</taxon>
        <taxon>Dactylogyridea</taxon>
        <taxon>Ancyrocephalidae</taxon>
        <taxon>Cichlidogyrus</taxon>
    </lineage>
</organism>